<organism evidence="1 3">
    <name type="scientific">Nitrosomonas communis</name>
    <dbReference type="NCBI Taxonomy" id="44574"/>
    <lineage>
        <taxon>Bacteria</taxon>
        <taxon>Pseudomonadati</taxon>
        <taxon>Pseudomonadota</taxon>
        <taxon>Betaproteobacteria</taxon>
        <taxon>Nitrosomonadales</taxon>
        <taxon>Nitrosomonadaceae</taxon>
        <taxon>Nitrosomonas</taxon>
    </lineage>
</organism>
<evidence type="ECO:0000313" key="4">
    <source>
        <dbReference type="Proteomes" id="UP000324176"/>
    </source>
</evidence>
<dbReference type="InterPro" id="IPR007709">
    <property type="entry name" value="N-FG_amidohydro"/>
</dbReference>
<dbReference type="KEGG" id="nco:AAW31_00250"/>
<dbReference type="EMBL" id="VNHT01000034">
    <property type="protein sequence ID" value="TYP86067.1"/>
    <property type="molecule type" value="Genomic_DNA"/>
</dbReference>
<dbReference type="RefSeq" id="WP_046848709.1">
    <property type="nucleotide sequence ID" value="NZ_CBDIPD010000122.1"/>
</dbReference>
<dbReference type="Proteomes" id="UP000324176">
    <property type="component" value="Unassembled WGS sequence"/>
</dbReference>
<reference evidence="1 3" key="2">
    <citation type="journal article" date="2016" name="Genome Announc.">
        <title>Genome Sequence of Nitrosomonas communis Strain Nm2, a Mesophilic Ammonia-Oxidizing Bacterium Isolated from Mediterranean Soil.</title>
        <authorList>
            <person name="Kozlowski J.A."/>
            <person name="Kits K.D."/>
            <person name="Stein L.Y."/>
        </authorList>
    </citation>
    <scope>NUCLEOTIDE SEQUENCE [LARGE SCALE GENOMIC DNA]</scope>
    <source>
        <strain evidence="1 3">Nm2</strain>
    </source>
</reference>
<dbReference type="PATRIC" id="fig|44574.3.peg.63"/>
<dbReference type="GO" id="GO:0016787">
    <property type="term" value="F:hydrolase activity"/>
    <property type="evidence" value="ECO:0007669"/>
    <property type="project" value="UniProtKB-KW"/>
</dbReference>
<dbReference type="SUPFAM" id="SSF53187">
    <property type="entry name" value="Zn-dependent exopeptidases"/>
    <property type="match status" value="1"/>
</dbReference>
<dbReference type="EMBL" id="CP011451">
    <property type="protein sequence ID" value="AKH36606.1"/>
    <property type="molecule type" value="Genomic_DNA"/>
</dbReference>
<keyword evidence="3" id="KW-1185">Reference proteome</keyword>
<proteinExistence type="predicted"/>
<accession>A0A0F7KAN2</accession>
<evidence type="ECO:0000313" key="3">
    <source>
        <dbReference type="Proteomes" id="UP000034156"/>
    </source>
</evidence>
<protein>
    <submittedName>
        <fullName evidence="1 2">N-formylglutamate amidohydrolase</fullName>
    </submittedName>
</protein>
<dbReference type="Pfam" id="PF05013">
    <property type="entry name" value="FGase"/>
    <property type="match status" value="1"/>
</dbReference>
<dbReference type="OrthoDB" id="9815326at2"/>
<evidence type="ECO:0000313" key="1">
    <source>
        <dbReference type="EMBL" id="AKH36606.1"/>
    </source>
</evidence>
<name>A0A0F7KAN2_9PROT</name>
<sequence>MASTTHFVISCEHGGNRIPTQYRHLFHGSEVLLYSHRGYDRGALRMARDLAQLLHASLFVSTTSRLLIDLNRSIGHPQLFSDVTKNTSATIRREILVRYYLPYRNQVERTIAEVINRKNSQVIHISSHSFTPVLDGEVRHADIGLLYDPSRLGERDLCYRWQACLKAKAPDLTIRRNYPYAGKADGLTAYLRRQFPAEVYLGIELEINQKHVANGRQHWQALRHLVLQTLHDVVG</sequence>
<reference evidence="3" key="1">
    <citation type="submission" date="2015-05" db="EMBL/GenBank/DDBJ databases">
        <title>Draft genome of Nitrosomonas communis strain Nm2.</title>
        <authorList>
            <person name="Kozlowski J.A."/>
            <person name="Kits K.D."/>
            <person name="Stein L.Y."/>
        </authorList>
    </citation>
    <scope>NUCLEOTIDE SEQUENCE [LARGE SCALE GENOMIC DNA]</scope>
    <source>
        <strain evidence="3">Nm2</strain>
    </source>
</reference>
<dbReference type="AlphaFoldDB" id="A0A0F7KAN2"/>
<reference evidence="2 4" key="3">
    <citation type="submission" date="2019-07" db="EMBL/GenBank/DDBJ databases">
        <title>Active sludge and wastewater microbial communities from Klosterneuburg, Austria.</title>
        <authorList>
            <person name="Wagner M."/>
        </authorList>
    </citation>
    <scope>NUCLEOTIDE SEQUENCE [LARGE SCALE GENOMIC DNA]</scope>
    <source>
        <strain evidence="2 4">Nm2</strain>
    </source>
</reference>
<keyword evidence="1" id="KW-0378">Hydrolase</keyword>
<dbReference type="Proteomes" id="UP000034156">
    <property type="component" value="Chromosome"/>
</dbReference>
<dbReference type="Gene3D" id="3.40.630.40">
    <property type="entry name" value="Zn-dependent exopeptidases"/>
    <property type="match status" value="1"/>
</dbReference>
<evidence type="ECO:0000313" key="2">
    <source>
        <dbReference type="EMBL" id="TYP86067.1"/>
    </source>
</evidence>
<gene>
    <name evidence="1" type="ORF">AAW31_00250</name>
    <name evidence="2" type="ORF">BCL69_103425</name>
</gene>